<dbReference type="Proteomes" id="UP000031668">
    <property type="component" value="Unassembled WGS sequence"/>
</dbReference>
<evidence type="ECO:0000256" key="1">
    <source>
        <dbReference type="ARBA" id="ARBA00010618"/>
    </source>
</evidence>
<dbReference type="InterPro" id="IPR014722">
    <property type="entry name" value="Rib_uL2_dom2"/>
</dbReference>
<evidence type="ECO:0000313" key="5">
    <source>
        <dbReference type="EMBL" id="KII67495.1"/>
    </source>
</evidence>
<dbReference type="GO" id="GO:0006412">
    <property type="term" value="P:translation"/>
    <property type="evidence" value="ECO:0007669"/>
    <property type="project" value="InterPro"/>
</dbReference>
<comment type="caution">
    <text evidence="5">The sequence shown here is derived from an EMBL/GenBank/DDBJ whole genome shotgun (WGS) entry which is preliminary data.</text>
</comment>
<proteinExistence type="inferred from homology"/>
<accession>A0A0C2MTF4</accession>
<protein>
    <submittedName>
        <fullName evidence="5">60S ribosomal protein L26</fullName>
    </submittedName>
</protein>
<dbReference type="Gene3D" id="2.30.30.30">
    <property type="match status" value="1"/>
</dbReference>
<dbReference type="SUPFAM" id="SSF50104">
    <property type="entry name" value="Translation proteins SH3-like domain"/>
    <property type="match status" value="1"/>
</dbReference>
<dbReference type="FunFam" id="2.30.30.30:FF:000009">
    <property type="entry name" value="60S ribosomal protein L26"/>
    <property type="match status" value="1"/>
</dbReference>
<dbReference type="GO" id="GO:0003723">
    <property type="term" value="F:RNA binding"/>
    <property type="evidence" value="ECO:0007669"/>
    <property type="project" value="InterPro"/>
</dbReference>
<dbReference type="CDD" id="cd06089">
    <property type="entry name" value="KOW_RPL26"/>
    <property type="match status" value="1"/>
</dbReference>
<dbReference type="GO" id="GO:0003735">
    <property type="term" value="F:structural constituent of ribosome"/>
    <property type="evidence" value="ECO:0007669"/>
    <property type="project" value="InterPro"/>
</dbReference>
<sequence length="137" mass="16116">MKRSKFVSSSRRKSRKAFFTAPSHERRKPMSSSLSKELRQKYGIRSIPVRKDDEVVVFRGNHRGMDSYKVIYVRRKKFIIQLQGLNTEKADGMTVPVGIHPSNVFPLISKVQIVKIKMDKDRKRTIDKKSKYWFTLQ</sequence>
<evidence type="ECO:0000256" key="2">
    <source>
        <dbReference type="ARBA" id="ARBA00022980"/>
    </source>
</evidence>
<organism evidence="5 6">
    <name type="scientific">Thelohanellus kitauei</name>
    <name type="common">Myxosporean</name>
    <dbReference type="NCBI Taxonomy" id="669202"/>
    <lineage>
        <taxon>Eukaryota</taxon>
        <taxon>Metazoa</taxon>
        <taxon>Cnidaria</taxon>
        <taxon>Myxozoa</taxon>
        <taxon>Myxosporea</taxon>
        <taxon>Bivalvulida</taxon>
        <taxon>Platysporina</taxon>
        <taxon>Myxobolidae</taxon>
        <taxon>Thelohanellus</taxon>
    </lineage>
</organism>
<dbReference type="EMBL" id="JWZT01003162">
    <property type="protein sequence ID" value="KII67495.1"/>
    <property type="molecule type" value="Genomic_DNA"/>
</dbReference>
<dbReference type="InterPro" id="IPR005756">
    <property type="entry name" value="Ribosomal_uL24_euk/arc"/>
</dbReference>
<dbReference type="InterPro" id="IPR008991">
    <property type="entry name" value="Translation_prot_SH3-like_sf"/>
</dbReference>
<keyword evidence="2 5" id="KW-0689">Ribosomal protein</keyword>
<evidence type="ECO:0000256" key="4">
    <source>
        <dbReference type="SAM" id="MobiDB-lite"/>
    </source>
</evidence>
<dbReference type="InterPro" id="IPR041988">
    <property type="entry name" value="Ribosomal_uL24_KOW"/>
</dbReference>
<gene>
    <name evidence="5" type="ORF">RF11_11345</name>
</gene>
<keyword evidence="6" id="KW-1185">Reference proteome</keyword>
<name>A0A0C2MTF4_THEKT</name>
<dbReference type="Pfam" id="PF16906">
    <property type="entry name" value="Ribosomal_L26"/>
    <property type="match status" value="1"/>
</dbReference>
<reference evidence="5 6" key="1">
    <citation type="journal article" date="2014" name="Genome Biol. Evol.">
        <title>The genome of the myxosporean Thelohanellus kitauei shows adaptations to nutrient acquisition within its fish host.</title>
        <authorList>
            <person name="Yang Y."/>
            <person name="Xiong J."/>
            <person name="Zhou Z."/>
            <person name="Huo F."/>
            <person name="Miao W."/>
            <person name="Ran C."/>
            <person name="Liu Y."/>
            <person name="Zhang J."/>
            <person name="Feng J."/>
            <person name="Wang M."/>
            <person name="Wang M."/>
            <person name="Wang L."/>
            <person name="Yao B."/>
        </authorList>
    </citation>
    <scope>NUCLEOTIDE SEQUENCE [LARGE SCALE GENOMIC DNA]</scope>
    <source>
        <strain evidence="5">Wuqing</strain>
    </source>
</reference>
<dbReference type="AlphaFoldDB" id="A0A0C2MTF4"/>
<feature type="compositionally biased region" description="Basic residues" evidence="4">
    <location>
        <begin position="1"/>
        <end position="16"/>
    </location>
</feature>
<keyword evidence="3" id="KW-0687">Ribonucleoprotein</keyword>
<dbReference type="OrthoDB" id="1688503at2759"/>
<evidence type="ECO:0000256" key="3">
    <source>
        <dbReference type="ARBA" id="ARBA00023274"/>
    </source>
</evidence>
<dbReference type="GO" id="GO:0015934">
    <property type="term" value="C:large ribosomal subunit"/>
    <property type="evidence" value="ECO:0007669"/>
    <property type="project" value="InterPro"/>
</dbReference>
<evidence type="ECO:0000313" key="6">
    <source>
        <dbReference type="Proteomes" id="UP000031668"/>
    </source>
</evidence>
<comment type="similarity">
    <text evidence="1">Belongs to the universal ribosomal protein uL24 family.</text>
</comment>
<dbReference type="OMA" id="VQITKLH"/>
<feature type="region of interest" description="Disordered" evidence="4">
    <location>
        <begin position="1"/>
        <end position="35"/>
    </location>
</feature>
<dbReference type="PANTHER" id="PTHR11143">
    <property type="entry name" value="60S RIBOSOMAL PROTEIN L26 FAMILY MEMBER"/>
    <property type="match status" value="1"/>
</dbReference>
<dbReference type="NCBIfam" id="TIGR01080">
    <property type="entry name" value="rplX_A_E"/>
    <property type="match status" value="1"/>
</dbReference>